<accession>A0A8J6P6H0</accession>
<feature type="transmembrane region" description="Helical" evidence="9">
    <location>
        <begin position="137"/>
        <end position="158"/>
    </location>
</feature>
<keyword evidence="3 8" id="KW-0813">Transport</keyword>
<comment type="caution">
    <text evidence="10">The sequence shown here is derived from an EMBL/GenBank/DDBJ whole genome shotgun (WGS) entry which is preliminary data.</text>
</comment>
<evidence type="ECO:0000256" key="6">
    <source>
        <dbReference type="ARBA" id="ARBA00022989"/>
    </source>
</evidence>
<dbReference type="PIRSF" id="PIRSF037778">
    <property type="entry name" value="UCP037778_transp_RibU"/>
    <property type="match status" value="1"/>
</dbReference>
<dbReference type="InterPro" id="IPR025720">
    <property type="entry name" value="RibU"/>
</dbReference>
<evidence type="ECO:0000256" key="4">
    <source>
        <dbReference type="ARBA" id="ARBA00022475"/>
    </source>
</evidence>
<feature type="transmembrane region" description="Helical" evidence="9">
    <location>
        <begin position="77"/>
        <end position="97"/>
    </location>
</feature>
<dbReference type="AlphaFoldDB" id="A0A8J6P6H0"/>
<dbReference type="RefSeq" id="WP_154824528.1">
    <property type="nucleotide sequence ID" value="NZ_FYDD01000003.1"/>
</dbReference>
<dbReference type="Gene3D" id="1.10.1760.20">
    <property type="match status" value="1"/>
</dbReference>
<dbReference type="EMBL" id="JACRTL010000001">
    <property type="protein sequence ID" value="MBC8610125.1"/>
    <property type="molecule type" value="Genomic_DNA"/>
</dbReference>
<dbReference type="PANTHER" id="PTHR38438">
    <property type="entry name" value="RIBOFLAVIN TRANSPORTER RIBU"/>
    <property type="match status" value="1"/>
</dbReference>
<dbReference type="GO" id="GO:0032217">
    <property type="term" value="F:riboflavin transmembrane transporter activity"/>
    <property type="evidence" value="ECO:0007669"/>
    <property type="project" value="UniProtKB-UniRule"/>
</dbReference>
<keyword evidence="11" id="KW-1185">Reference proteome</keyword>
<feature type="transmembrane region" description="Helical" evidence="9">
    <location>
        <begin position="9"/>
        <end position="27"/>
    </location>
</feature>
<evidence type="ECO:0000256" key="8">
    <source>
        <dbReference type="PIRNR" id="PIRNR037778"/>
    </source>
</evidence>
<dbReference type="GO" id="GO:0005886">
    <property type="term" value="C:plasma membrane"/>
    <property type="evidence" value="ECO:0007669"/>
    <property type="project" value="UniProtKB-SubCell"/>
</dbReference>
<reference evidence="10" key="1">
    <citation type="submission" date="2020-08" db="EMBL/GenBank/DDBJ databases">
        <title>Genome public.</title>
        <authorList>
            <person name="Liu C."/>
            <person name="Sun Q."/>
        </authorList>
    </citation>
    <scope>NUCLEOTIDE SEQUENCE</scope>
    <source>
        <strain evidence="10">NSJ-15</strain>
    </source>
</reference>
<keyword evidence="4 8" id="KW-1003">Cell membrane</keyword>
<sequence>MNTSMDKTRFITVVGMLSALATVLYYLGEVPMPFAANLKIGFSDLPALIGGIIMGPAAGVTVEIVKNILHLFRTDTVGIGEICNCAVGIGMVLPFSLLFRKLREKHSIYVAYLFGSLVSLVGIVVSGLVINALMYPIYMMLIGGAIESATVFFVYLGGTAVTNVIKWVVTLVPIALIVKPLLKIRWTVRQKA</sequence>
<evidence type="ECO:0000313" key="10">
    <source>
        <dbReference type="EMBL" id="MBC8610125.1"/>
    </source>
</evidence>
<gene>
    <name evidence="10" type="ORF">H8702_03170</name>
</gene>
<evidence type="ECO:0000256" key="7">
    <source>
        <dbReference type="ARBA" id="ARBA00023136"/>
    </source>
</evidence>
<evidence type="ECO:0000313" key="11">
    <source>
        <dbReference type="Proteomes" id="UP000632659"/>
    </source>
</evidence>
<comment type="subcellular location">
    <subcellularLocation>
        <location evidence="1">Cell membrane</location>
        <topology evidence="1">Multi-pass membrane protein</topology>
    </subcellularLocation>
</comment>
<evidence type="ECO:0000256" key="2">
    <source>
        <dbReference type="ARBA" id="ARBA00005540"/>
    </source>
</evidence>
<comment type="similarity">
    <text evidence="2 8">Belongs to the prokaryotic riboflavin transporter (P-RFT) (TC 2.A.87) family.</text>
</comment>
<evidence type="ECO:0000256" key="1">
    <source>
        <dbReference type="ARBA" id="ARBA00004651"/>
    </source>
</evidence>
<keyword evidence="7 8" id="KW-0472">Membrane</keyword>
<feature type="transmembrane region" description="Helical" evidence="9">
    <location>
        <begin position="109"/>
        <end position="130"/>
    </location>
</feature>
<protein>
    <recommendedName>
        <fullName evidence="8">Riboflavin transporter</fullName>
    </recommendedName>
</protein>
<dbReference type="InterPro" id="IPR024529">
    <property type="entry name" value="ECF_trnsprt_substrate-spec"/>
</dbReference>
<dbReference type="Pfam" id="PF12822">
    <property type="entry name" value="ECF_trnsprt"/>
    <property type="match status" value="1"/>
</dbReference>
<organism evidence="10 11">
    <name type="scientific">Massiliimalia timonensis</name>
    <dbReference type="NCBI Taxonomy" id="1987501"/>
    <lineage>
        <taxon>Bacteria</taxon>
        <taxon>Bacillati</taxon>
        <taxon>Bacillota</taxon>
        <taxon>Clostridia</taxon>
        <taxon>Eubacteriales</taxon>
        <taxon>Oscillospiraceae</taxon>
        <taxon>Massiliimalia</taxon>
    </lineage>
</organism>
<evidence type="ECO:0000256" key="5">
    <source>
        <dbReference type="ARBA" id="ARBA00022692"/>
    </source>
</evidence>
<evidence type="ECO:0000256" key="3">
    <source>
        <dbReference type="ARBA" id="ARBA00022448"/>
    </source>
</evidence>
<dbReference type="Proteomes" id="UP000632659">
    <property type="component" value="Unassembled WGS sequence"/>
</dbReference>
<name>A0A8J6P6H0_9FIRM</name>
<keyword evidence="5 9" id="KW-0812">Transmembrane</keyword>
<comment type="function">
    <text evidence="8">Probably a riboflavin-binding protein that interacts with the energy-coupling factor (ECF) ABC-transporter complex.</text>
</comment>
<feature type="transmembrane region" description="Helical" evidence="9">
    <location>
        <begin position="47"/>
        <end position="65"/>
    </location>
</feature>
<proteinExistence type="inferred from homology"/>
<keyword evidence="6 9" id="KW-1133">Transmembrane helix</keyword>
<dbReference type="PANTHER" id="PTHR38438:SF1">
    <property type="entry name" value="RIBOFLAVIN TRANSPORTER RIBU"/>
    <property type="match status" value="1"/>
</dbReference>
<evidence type="ECO:0000256" key="9">
    <source>
        <dbReference type="SAM" id="Phobius"/>
    </source>
</evidence>
<dbReference type="OrthoDB" id="9809216at2"/>